<dbReference type="Gene3D" id="1.20.1630.10">
    <property type="entry name" value="Formate dehydrogenase/DMSO reductase domain"/>
    <property type="match status" value="1"/>
</dbReference>
<comment type="caution">
    <text evidence="8">The sequence shown here is derived from an EMBL/GenBank/DDBJ whole genome shotgun (WGS) entry which is preliminary data.</text>
</comment>
<gene>
    <name evidence="8" type="ORF">B1A74_04595</name>
</gene>
<feature type="transmembrane region" description="Helical" evidence="7">
    <location>
        <begin position="166"/>
        <end position="187"/>
    </location>
</feature>
<feature type="transmembrane region" description="Helical" evidence="7">
    <location>
        <begin position="128"/>
        <end position="146"/>
    </location>
</feature>
<keyword evidence="4 7" id="KW-0812">Transmembrane</keyword>
<dbReference type="OrthoDB" id="6113252at2"/>
<reference evidence="8 9" key="1">
    <citation type="submission" date="2017-02" db="EMBL/GenBank/DDBJ databases">
        <title>Genomic diversity within the haloalkaliphilic genus Thioalkalivibrio.</title>
        <authorList>
            <person name="Ahn A.-C."/>
            <person name="Meier-Kolthoff J."/>
            <person name="Overmars L."/>
            <person name="Richter M."/>
            <person name="Woyke T."/>
            <person name="Sorokin D.Y."/>
            <person name="Muyzer G."/>
        </authorList>
    </citation>
    <scope>NUCLEOTIDE SEQUENCE [LARGE SCALE GENOMIC DNA]</scope>
    <source>
        <strain evidence="8 9">HL17</strain>
    </source>
</reference>
<keyword evidence="9" id="KW-1185">Reference proteome</keyword>
<evidence type="ECO:0000256" key="4">
    <source>
        <dbReference type="ARBA" id="ARBA00022692"/>
    </source>
</evidence>
<dbReference type="Pfam" id="PF03916">
    <property type="entry name" value="NrfD"/>
    <property type="match status" value="1"/>
</dbReference>
<dbReference type="Proteomes" id="UP000189177">
    <property type="component" value="Unassembled WGS sequence"/>
</dbReference>
<evidence type="ECO:0000256" key="3">
    <source>
        <dbReference type="ARBA" id="ARBA00022475"/>
    </source>
</evidence>
<dbReference type="InterPro" id="IPR005614">
    <property type="entry name" value="NrfD-like"/>
</dbReference>
<dbReference type="RefSeq" id="WP_077243906.1">
    <property type="nucleotide sequence ID" value="NZ_MUZR01000011.1"/>
</dbReference>
<proteinExistence type="inferred from homology"/>
<feature type="transmembrane region" description="Helical" evidence="7">
    <location>
        <begin position="357"/>
        <end position="374"/>
    </location>
</feature>
<dbReference type="InterPro" id="IPR052049">
    <property type="entry name" value="Electron_transfer_protein"/>
</dbReference>
<dbReference type="STRING" id="252474.B1A74_04595"/>
<dbReference type="PANTHER" id="PTHR34856:SF2">
    <property type="entry name" value="PROTEIN NRFD"/>
    <property type="match status" value="1"/>
</dbReference>
<feature type="transmembrane region" description="Helical" evidence="7">
    <location>
        <begin position="12"/>
        <end position="36"/>
    </location>
</feature>
<feature type="transmembrane region" description="Helical" evidence="7">
    <location>
        <begin position="56"/>
        <end position="79"/>
    </location>
</feature>
<evidence type="ECO:0000256" key="1">
    <source>
        <dbReference type="ARBA" id="ARBA00004651"/>
    </source>
</evidence>
<organism evidence="8 9">
    <name type="scientific">Thioalkalivibrio halophilus</name>
    <dbReference type="NCBI Taxonomy" id="252474"/>
    <lineage>
        <taxon>Bacteria</taxon>
        <taxon>Pseudomonadati</taxon>
        <taxon>Pseudomonadota</taxon>
        <taxon>Gammaproteobacteria</taxon>
        <taxon>Chromatiales</taxon>
        <taxon>Ectothiorhodospiraceae</taxon>
        <taxon>Thioalkalivibrio</taxon>
    </lineage>
</organism>
<feature type="transmembrane region" description="Helical" evidence="7">
    <location>
        <begin position="277"/>
        <end position="301"/>
    </location>
</feature>
<dbReference type="EMBL" id="MUZR01000011">
    <property type="protein sequence ID" value="OOC10716.1"/>
    <property type="molecule type" value="Genomic_DNA"/>
</dbReference>
<feature type="transmembrane region" description="Helical" evidence="7">
    <location>
        <begin position="199"/>
        <end position="222"/>
    </location>
</feature>
<evidence type="ECO:0000256" key="7">
    <source>
        <dbReference type="SAM" id="Phobius"/>
    </source>
</evidence>
<feature type="transmembrane region" description="Helical" evidence="7">
    <location>
        <begin position="243"/>
        <end position="265"/>
    </location>
</feature>
<dbReference type="GO" id="GO:0005886">
    <property type="term" value="C:plasma membrane"/>
    <property type="evidence" value="ECO:0007669"/>
    <property type="project" value="UniProtKB-SubCell"/>
</dbReference>
<feature type="transmembrane region" description="Helical" evidence="7">
    <location>
        <begin position="91"/>
        <end position="108"/>
    </location>
</feature>
<name>A0A1V3A068_9GAMM</name>
<dbReference type="AlphaFoldDB" id="A0A1V3A068"/>
<evidence type="ECO:0000313" key="8">
    <source>
        <dbReference type="EMBL" id="OOC10716.1"/>
    </source>
</evidence>
<protein>
    <submittedName>
        <fullName evidence="8">Polysulfide reductase</fullName>
    </submittedName>
</protein>
<comment type="subcellular location">
    <subcellularLocation>
        <location evidence="1">Cell membrane</location>
        <topology evidence="1">Multi-pass membrane protein</topology>
    </subcellularLocation>
</comment>
<evidence type="ECO:0000256" key="5">
    <source>
        <dbReference type="ARBA" id="ARBA00022989"/>
    </source>
</evidence>
<evidence type="ECO:0000256" key="6">
    <source>
        <dbReference type="ARBA" id="ARBA00023136"/>
    </source>
</evidence>
<dbReference type="PANTHER" id="PTHR34856">
    <property type="entry name" value="PROTEIN NRFD"/>
    <property type="match status" value="1"/>
</dbReference>
<evidence type="ECO:0000256" key="2">
    <source>
        <dbReference type="ARBA" id="ARBA00008929"/>
    </source>
</evidence>
<comment type="similarity">
    <text evidence="2">Belongs to the NrfD family.</text>
</comment>
<evidence type="ECO:0000313" key="9">
    <source>
        <dbReference type="Proteomes" id="UP000189177"/>
    </source>
</evidence>
<sequence>MTAQDNQSGNPALFTPMLYVGAAIAIIAFVFSGFMLMTQGHAAFNMDANVAWGLPISTYVYFALMSSGLTLLAALAMVFGFKQYYPLVKRAIWLAIITLVAGLAVLAMEIGHTFRMLWAIPLNLQVESAMFWMGVFYLADLIFLLWKFQRMERGDWSSKLSRQVGIAGFIAVVLAAGTLALVFGMMSMRPFWYDPTLPVWFYATAALTGVAGLVFFTYLSYGMNTERMPKALRMDMEGPLPRLFLILLFITLVMFLARLTTGLYANATEVNVVWADYLLASGWFHLGVWGGILLPFVLLLARGLRQSPAIQMLAAVLVLVGMFIERLYFVVGGQVVPLFKGTWERDLVAYVPSPTEWVLTVMGIALVFALYALGERLFNLSDMPQAEPGEAEAEPEATAEARS</sequence>
<keyword evidence="3" id="KW-1003">Cell membrane</keyword>
<keyword evidence="5 7" id="KW-1133">Transmembrane helix</keyword>
<keyword evidence="6 7" id="KW-0472">Membrane</keyword>
<accession>A0A1V3A068</accession>
<feature type="transmembrane region" description="Helical" evidence="7">
    <location>
        <begin position="313"/>
        <end position="337"/>
    </location>
</feature>